<feature type="compositionally biased region" description="Basic and acidic residues" evidence="1">
    <location>
        <begin position="859"/>
        <end position="870"/>
    </location>
</feature>
<sequence>MDVLACISITSTEAVLKECPPMVVLSYFLAAETKFYTEPSVAQEFLATGAGIFHRLEERVAGLIRERGAQEFDLILPELLRNMSWPIDAAFDRIQRVHATTQRLQSRPPADIELDVVLAFCREDLRWLEVAMPRWAPGRTRVFVYSKCGQAPKLRGLPDRVQVIHTPVNDAGPGGRKDECSAYLTHLAKAVETQTAGEYTLFLQADALNHVRPQFLHVVMQSLQLRTLDLPFLHLGQSRMVSSTSPCKRAIFEQVVGRKQSTIASGYCCAQFMARKDTLLAPGQLWSRALQAMDDPLPSGCEHVRRGAGMHCLVYESIWHVIDHVQQSKDSSNTVDVEIALQRCSALATHPPFGGMWKLESFAQYALFPALASMLLALQGCDHLAQVQTVVSNAVSDVKHEVESLLPGSNQTKKEVRMQNGFLQPSNSQPSARMNDHAKDQEDTIPLAATSWSGGPRLLMEVSPVDANGGLLPAQKLVVDTGSSTLAFCQSSFLQEAAYQETNFISCNLYNPGGAFTGYWGPFVAGQLHAGSVTFQNSFYSIMAQEAGMPCRNGIDGIFGIAFRQLDVAYPADERPDFGSNEGAQCPEAVQALPPPMIQKLRSRGGVEKLGIHWSGQLGENQGMLYLDDAAVTNEHYDKSSVVGPAVLGEIGWYDIAVQKISVGDQEFTGFGCAPSSGQQCIMDTGTPSLVLPAEVFDSAARLIDFGESATLTFWLSGISGEEVAVGFDLQALNNMGALSKGGQGTNLILGLPLWAFYYTVFDISGQSVSFIRQTQAPTQETPSESQPIEPTEPLEPPLEPTEPSEPSPGPFQPFQPGPWAPIPRHEPGSLPVPESPLEPFGPFQIIFEETANSSAPGEGRRMEELPVHA</sequence>
<dbReference type="AlphaFoldDB" id="A0A1Q9DWH1"/>
<gene>
    <name evidence="2" type="ORF">AK812_SmicGene17956</name>
</gene>
<comment type="caution">
    <text evidence="2">The sequence shown here is derived from an EMBL/GenBank/DDBJ whole genome shotgun (WGS) entry which is preliminary data.</text>
</comment>
<name>A0A1Q9DWH1_SYMMI</name>
<dbReference type="EMBL" id="LSRX01000360">
    <property type="protein sequence ID" value="OLP99478.1"/>
    <property type="molecule type" value="Genomic_DNA"/>
</dbReference>
<organism evidence="2 3">
    <name type="scientific">Symbiodinium microadriaticum</name>
    <name type="common">Dinoflagellate</name>
    <name type="synonym">Zooxanthella microadriatica</name>
    <dbReference type="NCBI Taxonomy" id="2951"/>
    <lineage>
        <taxon>Eukaryota</taxon>
        <taxon>Sar</taxon>
        <taxon>Alveolata</taxon>
        <taxon>Dinophyceae</taxon>
        <taxon>Suessiales</taxon>
        <taxon>Symbiodiniaceae</taxon>
        <taxon>Symbiodinium</taxon>
    </lineage>
</organism>
<dbReference type="Proteomes" id="UP000186817">
    <property type="component" value="Unassembled WGS sequence"/>
</dbReference>
<reference evidence="2 3" key="1">
    <citation type="submission" date="2016-02" db="EMBL/GenBank/DDBJ databases">
        <title>Genome analysis of coral dinoflagellate symbionts highlights evolutionary adaptations to a symbiotic lifestyle.</title>
        <authorList>
            <person name="Aranda M."/>
            <person name="Li Y."/>
            <person name="Liew Y.J."/>
            <person name="Baumgarten S."/>
            <person name="Simakov O."/>
            <person name="Wilson M."/>
            <person name="Piel J."/>
            <person name="Ashoor H."/>
            <person name="Bougouffa S."/>
            <person name="Bajic V.B."/>
            <person name="Ryu T."/>
            <person name="Ravasi T."/>
            <person name="Bayer T."/>
            <person name="Micklem G."/>
            <person name="Kim H."/>
            <person name="Bhak J."/>
            <person name="Lajeunesse T.C."/>
            <person name="Voolstra C.R."/>
        </authorList>
    </citation>
    <scope>NUCLEOTIDE SEQUENCE [LARGE SCALE GENOMIC DNA]</scope>
    <source>
        <strain evidence="2 3">CCMP2467</strain>
    </source>
</reference>
<feature type="compositionally biased region" description="Polar residues" evidence="1">
    <location>
        <begin position="773"/>
        <end position="789"/>
    </location>
</feature>
<protein>
    <submittedName>
        <fullName evidence="2">Uncharacterized protein</fullName>
    </submittedName>
</protein>
<keyword evidence="3" id="KW-1185">Reference proteome</keyword>
<feature type="region of interest" description="Disordered" evidence="1">
    <location>
        <begin position="773"/>
        <end position="870"/>
    </location>
</feature>
<dbReference type="OrthoDB" id="422474at2759"/>
<dbReference type="InterPro" id="IPR021109">
    <property type="entry name" value="Peptidase_aspartic_dom_sf"/>
</dbReference>
<dbReference type="Gene3D" id="2.40.70.10">
    <property type="entry name" value="Acid Proteases"/>
    <property type="match status" value="1"/>
</dbReference>
<evidence type="ECO:0000256" key="1">
    <source>
        <dbReference type="SAM" id="MobiDB-lite"/>
    </source>
</evidence>
<accession>A0A1Q9DWH1</accession>
<feature type="compositionally biased region" description="Pro residues" evidence="1">
    <location>
        <begin position="794"/>
        <end position="822"/>
    </location>
</feature>
<evidence type="ECO:0000313" key="3">
    <source>
        <dbReference type="Proteomes" id="UP000186817"/>
    </source>
</evidence>
<proteinExistence type="predicted"/>
<evidence type="ECO:0000313" key="2">
    <source>
        <dbReference type="EMBL" id="OLP99478.1"/>
    </source>
</evidence>
<dbReference type="SUPFAM" id="SSF50630">
    <property type="entry name" value="Acid proteases"/>
    <property type="match status" value="1"/>
</dbReference>